<evidence type="ECO:0000313" key="4">
    <source>
        <dbReference type="Proteomes" id="UP000179769"/>
    </source>
</evidence>
<evidence type="ECO:0000259" key="2">
    <source>
        <dbReference type="Pfam" id="PF01636"/>
    </source>
</evidence>
<sequence>MLLELAGALADVLPAYDLGPAPVPTLVNISENMTYRIDDAAGGRRWALRLHRPEYHDAAEIAAELAWVTALRAEGVVATPPVVANRFGSVVTTVRSGDAIRHAVLFEWVDGVSPELGDTAGLISSFGLLGDIAGRMHDHAARWSRPAGFRRFAWSWHATLGPGARWGSWRAGVAAALPGEAEHVITMFEPAAAEVERGLAAYGRGPDRFGLIHADMRLANLLVARPAAHRAPDRAAAGGAAVARSGTVINVIDFDDCGFGWYLYDLAAALSFIEHSPALPALVAAWLEAYRAHRPLGPDDLAVVPTLVLLRRLLLVGWLGTHPHSDAVPDAAVYARDTAELAHRYLTGTLLPDLPHHSRP</sequence>
<dbReference type="Pfam" id="PF01636">
    <property type="entry name" value="APH"/>
    <property type="match status" value="2"/>
</dbReference>
<evidence type="ECO:0000313" key="3">
    <source>
        <dbReference type="EMBL" id="OHV20332.1"/>
    </source>
</evidence>
<feature type="domain" description="Aminoglycoside phosphotransferase" evidence="2">
    <location>
        <begin position="31"/>
        <end position="224"/>
    </location>
</feature>
<dbReference type="AlphaFoldDB" id="A0A1S1PI86"/>
<keyword evidence="4" id="KW-1185">Reference proteome</keyword>
<dbReference type="PANTHER" id="PTHR21064:SF6">
    <property type="entry name" value="AMINOGLYCOSIDE PHOSPHOTRANSFERASE DOMAIN-CONTAINING PROTEIN"/>
    <property type="match status" value="1"/>
</dbReference>
<dbReference type="InterPro" id="IPR002575">
    <property type="entry name" value="Aminoglycoside_PTrfase"/>
</dbReference>
<dbReference type="SUPFAM" id="SSF56112">
    <property type="entry name" value="Protein kinase-like (PK-like)"/>
    <property type="match status" value="1"/>
</dbReference>
<dbReference type="InterPro" id="IPR050249">
    <property type="entry name" value="Pseudomonas-type_ThrB"/>
</dbReference>
<comment type="similarity">
    <text evidence="1">Belongs to the pseudomonas-type ThrB family.</text>
</comment>
<reference evidence="4" key="1">
    <citation type="submission" date="2016-07" db="EMBL/GenBank/DDBJ databases">
        <title>Frankia sp. NRRL B-16219 Genome sequencing.</title>
        <authorList>
            <person name="Ghodhbane-Gtari F."/>
            <person name="Swanson E."/>
            <person name="Gueddou A."/>
            <person name="Louati M."/>
            <person name="Nouioui I."/>
            <person name="Hezbri K."/>
            <person name="Abebe-Akele F."/>
            <person name="Simpson S."/>
            <person name="Morris K."/>
            <person name="Thomas K."/>
            <person name="Gtari M."/>
            <person name="Tisa L.S."/>
        </authorList>
    </citation>
    <scope>NUCLEOTIDE SEQUENCE [LARGE SCALE GENOMIC DNA]</scope>
    <source>
        <strain evidence="4">NRRL B-16219</strain>
    </source>
</reference>
<dbReference type="Proteomes" id="UP000179769">
    <property type="component" value="Unassembled WGS sequence"/>
</dbReference>
<dbReference type="Gene3D" id="3.90.1200.10">
    <property type="match status" value="1"/>
</dbReference>
<proteinExistence type="inferred from homology"/>
<comment type="caution">
    <text evidence="3">The sequence shown here is derived from an EMBL/GenBank/DDBJ whole genome shotgun (WGS) entry which is preliminary data.</text>
</comment>
<dbReference type="EMBL" id="MAXA01000268">
    <property type="protein sequence ID" value="OHV20332.1"/>
    <property type="molecule type" value="Genomic_DNA"/>
</dbReference>
<feature type="domain" description="Aminoglycoside phosphotransferase" evidence="2">
    <location>
        <begin position="250"/>
        <end position="295"/>
    </location>
</feature>
<dbReference type="GO" id="GO:0019202">
    <property type="term" value="F:amino acid kinase activity"/>
    <property type="evidence" value="ECO:0007669"/>
    <property type="project" value="TreeGrafter"/>
</dbReference>
<dbReference type="PANTHER" id="PTHR21064">
    <property type="entry name" value="AMINOGLYCOSIDE PHOSPHOTRANSFERASE DOMAIN-CONTAINING PROTEIN-RELATED"/>
    <property type="match status" value="1"/>
</dbReference>
<organism evidence="3 4">
    <name type="scientific">Parafrankia soli</name>
    <dbReference type="NCBI Taxonomy" id="2599596"/>
    <lineage>
        <taxon>Bacteria</taxon>
        <taxon>Bacillati</taxon>
        <taxon>Actinomycetota</taxon>
        <taxon>Actinomycetes</taxon>
        <taxon>Frankiales</taxon>
        <taxon>Frankiaceae</taxon>
        <taxon>Parafrankia</taxon>
    </lineage>
</organism>
<gene>
    <name evidence="3" type="ORF">BBK14_08670</name>
</gene>
<name>A0A1S1PI86_9ACTN</name>
<protein>
    <submittedName>
        <fullName evidence="3">Aminoglycoside phosphotransferase</fullName>
    </submittedName>
</protein>
<keyword evidence="3" id="KW-0808">Transferase</keyword>
<evidence type="ECO:0000256" key="1">
    <source>
        <dbReference type="ARBA" id="ARBA00038240"/>
    </source>
</evidence>
<accession>A0A1S1PI86</accession>
<dbReference type="InterPro" id="IPR011009">
    <property type="entry name" value="Kinase-like_dom_sf"/>
</dbReference>